<dbReference type="CDD" id="cd19531">
    <property type="entry name" value="LCL_NRPS-like"/>
    <property type="match status" value="1"/>
</dbReference>
<accession>A0AAW9PYQ3</accession>
<name>A0AAW9PYQ3_9BURK</name>
<dbReference type="InterPro" id="IPR042099">
    <property type="entry name" value="ANL_N_sf"/>
</dbReference>
<dbReference type="Pfam" id="PF00501">
    <property type="entry name" value="AMP-binding"/>
    <property type="match status" value="1"/>
</dbReference>
<dbReference type="GO" id="GO:0031177">
    <property type="term" value="F:phosphopantetheine binding"/>
    <property type="evidence" value="ECO:0007669"/>
    <property type="project" value="InterPro"/>
</dbReference>
<dbReference type="RefSeq" id="WP_332287801.1">
    <property type="nucleotide sequence ID" value="NZ_JAZIBG010000009.1"/>
</dbReference>
<keyword evidence="6" id="KW-1185">Reference proteome</keyword>
<dbReference type="AlphaFoldDB" id="A0AAW9PYQ3"/>
<evidence type="ECO:0000313" key="6">
    <source>
        <dbReference type="Proteomes" id="UP001336250"/>
    </source>
</evidence>
<comment type="cofactor">
    <cofactor evidence="1">
        <name>pantetheine 4'-phosphate</name>
        <dbReference type="ChEBI" id="CHEBI:47942"/>
    </cofactor>
</comment>
<evidence type="ECO:0000256" key="1">
    <source>
        <dbReference type="ARBA" id="ARBA00001957"/>
    </source>
</evidence>
<dbReference type="Pfam" id="PF13193">
    <property type="entry name" value="AMP-binding_C"/>
    <property type="match status" value="1"/>
</dbReference>
<keyword evidence="3" id="KW-0597">Phosphoprotein</keyword>
<dbReference type="SUPFAM" id="SSF56801">
    <property type="entry name" value="Acetyl-CoA synthetase-like"/>
    <property type="match status" value="1"/>
</dbReference>
<evidence type="ECO:0000259" key="4">
    <source>
        <dbReference type="PROSITE" id="PS50075"/>
    </source>
</evidence>
<dbReference type="GO" id="GO:0043041">
    <property type="term" value="P:amino acid activation for nonribosomal peptide biosynthetic process"/>
    <property type="evidence" value="ECO:0007669"/>
    <property type="project" value="TreeGrafter"/>
</dbReference>
<dbReference type="FunFam" id="3.40.50.980:FF:000001">
    <property type="entry name" value="Non-ribosomal peptide synthetase"/>
    <property type="match status" value="1"/>
</dbReference>
<dbReference type="InterPro" id="IPR000873">
    <property type="entry name" value="AMP-dep_synth/lig_dom"/>
</dbReference>
<dbReference type="CDD" id="cd05930">
    <property type="entry name" value="A_NRPS"/>
    <property type="match status" value="1"/>
</dbReference>
<dbReference type="Gene3D" id="3.30.559.10">
    <property type="entry name" value="Chloramphenicol acetyltransferase-like domain"/>
    <property type="match status" value="1"/>
</dbReference>
<proteinExistence type="predicted"/>
<dbReference type="PROSITE" id="PS50075">
    <property type="entry name" value="CARRIER"/>
    <property type="match status" value="1"/>
</dbReference>
<dbReference type="PANTHER" id="PTHR45527">
    <property type="entry name" value="NONRIBOSOMAL PEPTIDE SYNTHETASE"/>
    <property type="match status" value="1"/>
</dbReference>
<dbReference type="Pfam" id="PF00668">
    <property type="entry name" value="Condensation"/>
    <property type="match status" value="1"/>
</dbReference>
<dbReference type="InterPro" id="IPR006162">
    <property type="entry name" value="Ppantetheine_attach_site"/>
</dbReference>
<evidence type="ECO:0000256" key="3">
    <source>
        <dbReference type="ARBA" id="ARBA00022553"/>
    </source>
</evidence>
<keyword evidence="2" id="KW-0596">Phosphopantetheine</keyword>
<dbReference type="GO" id="GO:0005829">
    <property type="term" value="C:cytosol"/>
    <property type="evidence" value="ECO:0007669"/>
    <property type="project" value="TreeGrafter"/>
</dbReference>
<dbReference type="GO" id="GO:0003824">
    <property type="term" value="F:catalytic activity"/>
    <property type="evidence" value="ECO:0007669"/>
    <property type="project" value="InterPro"/>
</dbReference>
<comment type="caution">
    <text evidence="5">The sequence shown here is derived from an EMBL/GenBank/DDBJ whole genome shotgun (WGS) entry which is preliminary data.</text>
</comment>
<dbReference type="Pfam" id="PF00550">
    <property type="entry name" value="PP-binding"/>
    <property type="match status" value="1"/>
</dbReference>
<dbReference type="GO" id="GO:0044550">
    <property type="term" value="P:secondary metabolite biosynthetic process"/>
    <property type="evidence" value="ECO:0007669"/>
    <property type="project" value="TreeGrafter"/>
</dbReference>
<dbReference type="InterPro" id="IPR045851">
    <property type="entry name" value="AMP-bd_C_sf"/>
</dbReference>
<dbReference type="Proteomes" id="UP001336250">
    <property type="component" value="Unassembled WGS sequence"/>
</dbReference>
<dbReference type="GO" id="GO:0072330">
    <property type="term" value="P:monocarboxylic acid biosynthetic process"/>
    <property type="evidence" value="ECO:0007669"/>
    <property type="project" value="UniProtKB-ARBA"/>
</dbReference>
<dbReference type="Gene3D" id="3.30.559.30">
    <property type="entry name" value="Nonribosomal peptide synthetase, condensation domain"/>
    <property type="match status" value="1"/>
</dbReference>
<dbReference type="InterPro" id="IPR020806">
    <property type="entry name" value="PKS_PP-bd"/>
</dbReference>
<dbReference type="InterPro" id="IPR023213">
    <property type="entry name" value="CAT-like_dom_sf"/>
</dbReference>
<evidence type="ECO:0000313" key="5">
    <source>
        <dbReference type="EMBL" id="MEF7612898.1"/>
    </source>
</evidence>
<dbReference type="InterPro" id="IPR009081">
    <property type="entry name" value="PP-bd_ACP"/>
</dbReference>
<organism evidence="5 6">
    <name type="scientific">Aquincola agrisoli</name>
    <dbReference type="NCBI Taxonomy" id="3119538"/>
    <lineage>
        <taxon>Bacteria</taxon>
        <taxon>Pseudomonadati</taxon>
        <taxon>Pseudomonadota</taxon>
        <taxon>Betaproteobacteria</taxon>
        <taxon>Burkholderiales</taxon>
        <taxon>Sphaerotilaceae</taxon>
        <taxon>Aquincola</taxon>
    </lineage>
</organism>
<dbReference type="FunFam" id="3.30.559.10:FF:000012">
    <property type="entry name" value="Non-ribosomal peptide synthetase"/>
    <property type="match status" value="1"/>
</dbReference>
<dbReference type="InterPro" id="IPR001242">
    <property type="entry name" value="Condensation_dom"/>
</dbReference>
<dbReference type="PROSITE" id="PS00455">
    <property type="entry name" value="AMP_BINDING"/>
    <property type="match status" value="1"/>
</dbReference>
<dbReference type="InterPro" id="IPR020845">
    <property type="entry name" value="AMP-binding_CS"/>
</dbReference>
<sequence>MADDAYMFPVSFAQRRLWFIDQLVPGNAFYNLHAAVPLKGPVDAAVLARALNALVERHEALRTTFVVAGDEPMQRVAESLHIELPAEDLAALALDARARRVAEAAQDEAQRPFDLAAGPLLRARLLRRAPGDQVLLVTLHHIVSDGWSMNVFWQELTALYNAFLLGRPSPLPELPIQYADYAVWQNEWLQGQALQAQLDYWRERLQGAPALDLPTDRPRPPVASYRGAQQPVRLRAPLAAQLRALGQRQGTTLFMTLLAAFATLLARSSGQTDVVVGVPTAGRTRAELEGLIGFFVNTLVMRCDLAGDPPFDALMQRVRQVALGAYANQDLPFEKLVEALQPDRDLSRNPLFQVTFQLLSTAPAAVAAAAGEPQAQRGSAAFDLSLNLWDGGGEVAGHFEYAADLFDATTVERMARRFETLLEDIVAAPQQPIGRLALMDAAERRRVLVDWNRTAADVPAATIDALFAAQADRAPERLALAAGGRQLGYGALERQAGAIARALRSRGVGRGDAVALCLPRGIELVAAMLGTMKAGAAYVPLDACAPDERLHLLLDRCEARALLVDAAAARRLAGRREPMLDSAALAFSEADAAPPPSAGTGPDDIACVIFTSGSTGVPKGVEVRHGGLANLVHWHLRAFGLHADDRTSQVAGPAFDAFGWEVWPSLCAGASVHFADDELRAAPRELLAWLARERISVGFVPTPVAEPMLAERMPAGLALRALLTGGDRLHRAPAPGLPFVVHNNYGPTECTVVATSMPLAPQGDDLPPPIGRAIANTRLYVLDAQHRPVPVGVWGELHIGGAGVARGYRGDAAQTSERFVDWHGERVYASGDVVRWRDDGTLEFRGRSDRQVKVRGHRIELGEIESALRRDERVREAAVVLRDDGRLAAYVVAQDGAQTDDEAVFAKGVREALARRVPEHELPAAVVVLPALPLTANGKVDLRSLPAPAAAAGGSDEPRGPVEGTLAALMCEVLGRARVGRHDHFFADLGGHSLLATQLVSRVRGAFDVELPLRDFFGAPTVAALAEAVEEALVAQIDALSNEDAARLAAQA</sequence>
<feature type="domain" description="Carrier" evidence="4">
    <location>
        <begin position="957"/>
        <end position="1033"/>
    </location>
</feature>
<dbReference type="EMBL" id="JAZIBG010000009">
    <property type="protein sequence ID" value="MEF7612898.1"/>
    <property type="molecule type" value="Genomic_DNA"/>
</dbReference>
<dbReference type="PANTHER" id="PTHR45527:SF1">
    <property type="entry name" value="FATTY ACID SYNTHASE"/>
    <property type="match status" value="1"/>
</dbReference>
<dbReference type="SUPFAM" id="SSF52777">
    <property type="entry name" value="CoA-dependent acyltransferases"/>
    <property type="match status" value="2"/>
</dbReference>
<dbReference type="SUPFAM" id="SSF47336">
    <property type="entry name" value="ACP-like"/>
    <property type="match status" value="1"/>
</dbReference>
<dbReference type="PROSITE" id="PS00012">
    <property type="entry name" value="PHOSPHOPANTETHEINE"/>
    <property type="match status" value="1"/>
</dbReference>
<dbReference type="Gene3D" id="1.10.1200.10">
    <property type="entry name" value="ACP-like"/>
    <property type="match status" value="1"/>
</dbReference>
<dbReference type="NCBIfam" id="TIGR01733">
    <property type="entry name" value="AA-adenyl-dom"/>
    <property type="match status" value="1"/>
</dbReference>
<dbReference type="FunFam" id="1.10.1200.10:FF:000016">
    <property type="entry name" value="Non-ribosomal peptide synthase"/>
    <property type="match status" value="1"/>
</dbReference>
<evidence type="ECO:0000256" key="2">
    <source>
        <dbReference type="ARBA" id="ARBA00022450"/>
    </source>
</evidence>
<reference evidence="5 6" key="1">
    <citation type="submission" date="2024-02" db="EMBL/GenBank/DDBJ databases">
        <title>Genome sequence of Aquincola sp. MAHUQ-54.</title>
        <authorList>
            <person name="Huq M.A."/>
        </authorList>
    </citation>
    <scope>NUCLEOTIDE SEQUENCE [LARGE SCALE GENOMIC DNA]</scope>
    <source>
        <strain evidence="5 6">MAHUQ-54</strain>
    </source>
</reference>
<dbReference type="Gene3D" id="3.40.50.12780">
    <property type="entry name" value="N-terminal domain of ligase-like"/>
    <property type="match status" value="1"/>
</dbReference>
<dbReference type="SMART" id="SM00823">
    <property type="entry name" value="PKS_PP"/>
    <property type="match status" value="1"/>
</dbReference>
<dbReference type="InterPro" id="IPR010071">
    <property type="entry name" value="AA_adenyl_dom"/>
</dbReference>
<gene>
    <name evidence="5" type="ORF">V4F39_03175</name>
</gene>
<dbReference type="Gene3D" id="3.30.300.30">
    <property type="match status" value="1"/>
</dbReference>
<protein>
    <submittedName>
        <fullName evidence="5">Amino acid adenylation domain-containing protein</fullName>
    </submittedName>
</protein>
<dbReference type="InterPro" id="IPR025110">
    <property type="entry name" value="AMP-bd_C"/>
</dbReference>
<dbReference type="InterPro" id="IPR036736">
    <property type="entry name" value="ACP-like_sf"/>
</dbReference>